<dbReference type="InterPro" id="IPR035897">
    <property type="entry name" value="Toll_tir_struct_dom_sf"/>
</dbReference>
<dbReference type="GO" id="GO:0038023">
    <property type="term" value="F:signaling receptor activity"/>
    <property type="evidence" value="ECO:0007669"/>
    <property type="project" value="TreeGrafter"/>
</dbReference>
<evidence type="ECO:0000259" key="12">
    <source>
        <dbReference type="PROSITE" id="PS50835"/>
    </source>
</evidence>
<gene>
    <name evidence="13" type="ORF">pdam_00008637</name>
</gene>
<dbReference type="PANTHER" id="PTHR24365">
    <property type="entry name" value="TOLL-LIKE RECEPTOR"/>
    <property type="match status" value="1"/>
</dbReference>
<dbReference type="InterPro" id="IPR013098">
    <property type="entry name" value="Ig_I-set"/>
</dbReference>
<evidence type="ECO:0000256" key="4">
    <source>
        <dbReference type="ARBA" id="ARBA00022729"/>
    </source>
</evidence>
<evidence type="ECO:0000256" key="9">
    <source>
        <dbReference type="SAM" id="Phobius"/>
    </source>
</evidence>
<dbReference type="SUPFAM" id="SSF48726">
    <property type="entry name" value="Immunoglobulin"/>
    <property type="match status" value="2"/>
</dbReference>
<evidence type="ECO:0000256" key="5">
    <source>
        <dbReference type="ARBA" id="ARBA00022801"/>
    </source>
</evidence>
<name>A0A3M6TJG2_POCDA</name>
<comment type="caution">
    <text evidence="13">The sequence shown here is derived from an EMBL/GenBank/DDBJ whole genome shotgun (WGS) entry which is preliminary data.</text>
</comment>
<feature type="domain" description="Ig-like" evidence="12">
    <location>
        <begin position="110"/>
        <end position="195"/>
    </location>
</feature>
<keyword evidence="4 10" id="KW-0732">Signal</keyword>
<evidence type="ECO:0000256" key="8">
    <source>
        <dbReference type="ARBA" id="ARBA00023136"/>
    </source>
</evidence>
<dbReference type="AlphaFoldDB" id="A0A3M6TJG2"/>
<proteinExistence type="inferred from homology"/>
<comment type="subcellular location">
    <subcellularLocation>
        <location evidence="1">Membrane</location>
    </subcellularLocation>
</comment>
<dbReference type="Gene3D" id="3.40.50.10140">
    <property type="entry name" value="Toll/interleukin-1 receptor homology (TIR) domain"/>
    <property type="match status" value="1"/>
</dbReference>
<dbReference type="InterPro" id="IPR003599">
    <property type="entry name" value="Ig_sub"/>
</dbReference>
<keyword evidence="7" id="KW-0520">NAD</keyword>
<evidence type="ECO:0000256" key="2">
    <source>
        <dbReference type="ARBA" id="ARBA00009752"/>
    </source>
</evidence>
<dbReference type="Pfam" id="PF13927">
    <property type="entry name" value="Ig_3"/>
    <property type="match status" value="1"/>
</dbReference>
<protein>
    <submittedName>
        <fullName evidence="13">Uncharacterized protein</fullName>
    </submittedName>
</protein>
<dbReference type="Proteomes" id="UP000275408">
    <property type="component" value="Unassembled WGS sequence"/>
</dbReference>
<evidence type="ECO:0000256" key="3">
    <source>
        <dbReference type="ARBA" id="ARBA00022692"/>
    </source>
</evidence>
<dbReference type="Pfam" id="PF07679">
    <property type="entry name" value="I-set"/>
    <property type="match status" value="1"/>
</dbReference>
<dbReference type="InterPro" id="IPR003598">
    <property type="entry name" value="Ig_sub2"/>
</dbReference>
<keyword evidence="8 9" id="KW-0472">Membrane</keyword>
<sequence>MLAKELLLLFVLCGVEFTSALSEQREQRSQCRNQTVFCPCTDRRGVSGHVLVVTCSDQNDPKLSVCPGKAFYLEECGKVYFLSKRHRRDTGNCNNGIIPGSPHPSDDADPYIKMSPRSSITRDLDGSYTFECKVYSNFSANVTWLINGKLISLDGKNWKYKLASCNRNLKVNDISKKDEGNYTCVVTNEKGKNYSDTAKLLVRVKGPPVIEYAKLEHGETAYIGTTVNITCSIQGFDHMSGTFLKNNERVSENGEPLKYDYFYLGKKDTPNNFVFYLEIKNVTMEDAGNYTCLALKSEQESRETFLLEVGPCSAGFYCPPGRHGRIPCPQGTYQPNIGETSEQACKPCPFFTNSSKNPSGIRPNVNETECPEEDPSSTRKVLTSTSQVVTKIAIGVVCVVVFIIAAALLSFIAKKKRWLCFSSARHSRNSECFICQPMLGENGDIENAECAEVLRQSPEKDYEPRHDVFICYCYKDVGWVKELHAELENRGFKCCIDFKNFAIGAPIMENITEAICYSKKTIAVLSPDFIKSDWCTHELHKALARVRYHQVVPVMYKNCEIPFALQDTTYLEWENCNVKPYFWEQLEKALRKPNGEAYNRRQLQNGSQSSMVSVSL</sequence>
<organism evidence="13 14">
    <name type="scientific">Pocillopora damicornis</name>
    <name type="common">Cauliflower coral</name>
    <name type="synonym">Millepora damicornis</name>
    <dbReference type="NCBI Taxonomy" id="46731"/>
    <lineage>
        <taxon>Eukaryota</taxon>
        <taxon>Metazoa</taxon>
        <taxon>Cnidaria</taxon>
        <taxon>Anthozoa</taxon>
        <taxon>Hexacorallia</taxon>
        <taxon>Scleractinia</taxon>
        <taxon>Astrocoeniina</taxon>
        <taxon>Pocilloporidae</taxon>
        <taxon>Pocillopora</taxon>
    </lineage>
</organism>
<dbReference type="STRING" id="46731.A0A3M6TJG2"/>
<evidence type="ECO:0000259" key="11">
    <source>
        <dbReference type="PROSITE" id="PS50104"/>
    </source>
</evidence>
<dbReference type="Pfam" id="PF13676">
    <property type="entry name" value="TIR_2"/>
    <property type="match status" value="1"/>
</dbReference>
<accession>A0A3M6TJG2</accession>
<evidence type="ECO:0000256" key="6">
    <source>
        <dbReference type="ARBA" id="ARBA00022989"/>
    </source>
</evidence>
<dbReference type="Gene3D" id="2.60.40.10">
    <property type="entry name" value="Immunoglobulins"/>
    <property type="match status" value="2"/>
</dbReference>
<keyword evidence="3 9" id="KW-0812">Transmembrane</keyword>
<dbReference type="SMART" id="SM00255">
    <property type="entry name" value="TIR"/>
    <property type="match status" value="1"/>
</dbReference>
<dbReference type="SMART" id="SM01411">
    <property type="entry name" value="Ephrin_rec_like"/>
    <property type="match status" value="1"/>
</dbReference>
<dbReference type="InterPro" id="IPR000157">
    <property type="entry name" value="TIR_dom"/>
</dbReference>
<dbReference type="PROSITE" id="PS50104">
    <property type="entry name" value="TIR"/>
    <property type="match status" value="1"/>
</dbReference>
<dbReference type="OrthoDB" id="1421090at2759"/>
<dbReference type="InterPro" id="IPR013783">
    <property type="entry name" value="Ig-like_fold"/>
</dbReference>
<keyword evidence="6 9" id="KW-1133">Transmembrane helix</keyword>
<dbReference type="SMART" id="SM00408">
    <property type="entry name" value="IGc2"/>
    <property type="match status" value="2"/>
</dbReference>
<dbReference type="InterPro" id="IPR036179">
    <property type="entry name" value="Ig-like_dom_sf"/>
</dbReference>
<evidence type="ECO:0000313" key="14">
    <source>
        <dbReference type="Proteomes" id="UP000275408"/>
    </source>
</evidence>
<dbReference type="PANTHER" id="PTHR24365:SF541">
    <property type="entry name" value="PROTEIN TOLL-RELATED"/>
    <property type="match status" value="1"/>
</dbReference>
<keyword evidence="14" id="KW-1185">Reference proteome</keyword>
<dbReference type="GO" id="GO:0016787">
    <property type="term" value="F:hydrolase activity"/>
    <property type="evidence" value="ECO:0007669"/>
    <property type="project" value="UniProtKB-KW"/>
</dbReference>
<dbReference type="EMBL" id="RCHS01003477">
    <property type="protein sequence ID" value="RMX41567.1"/>
    <property type="molecule type" value="Genomic_DNA"/>
</dbReference>
<evidence type="ECO:0000256" key="10">
    <source>
        <dbReference type="SAM" id="SignalP"/>
    </source>
</evidence>
<feature type="transmembrane region" description="Helical" evidence="9">
    <location>
        <begin position="392"/>
        <end position="413"/>
    </location>
</feature>
<dbReference type="InterPro" id="IPR007110">
    <property type="entry name" value="Ig-like_dom"/>
</dbReference>
<evidence type="ECO:0000313" key="13">
    <source>
        <dbReference type="EMBL" id="RMX41567.1"/>
    </source>
</evidence>
<feature type="domain" description="Ig-like" evidence="12">
    <location>
        <begin position="207"/>
        <end position="308"/>
    </location>
</feature>
<feature type="signal peptide" evidence="10">
    <location>
        <begin position="1"/>
        <end position="20"/>
    </location>
</feature>
<dbReference type="GO" id="GO:0007165">
    <property type="term" value="P:signal transduction"/>
    <property type="evidence" value="ECO:0007669"/>
    <property type="project" value="InterPro"/>
</dbReference>
<dbReference type="GO" id="GO:0005886">
    <property type="term" value="C:plasma membrane"/>
    <property type="evidence" value="ECO:0007669"/>
    <property type="project" value="TreeGrafter"/>
</dbReference>
<feature type="chain" id="PRO_5018138732" evidence="10">
    <location>
        <begin position="21"/>
        <end position="616"/>
    </location>
</feature>
<evidence type="ECO:0000256" key="7">
    <source>
        <dbReference type="ARBA" id="ARBA00023027"/>
    </source>
</evidence>
<comment type="similarity">
    <text evidence="2">Belongs to the interleukin-1 receptor family.</text>
</comment>
<feature type="domain" description="TIR" evidence="11">
    <location>
        <begin position="464"/>
        <end position="590"/>
    </location>
</feature>
<dbReference type="SMART" id="SM00409">
    <property type="entry name" value="IG"/>
    <property type="match status" value="2"/>
</dbReference>
<reference evidence="13 14" key="1">
    <citation type="journal article" date="2018" name="Sci. Rep.">
        <title>Comparative analysis of the Pocillopora damicornis genome highlights role of immune system in coral evolution.</title>
        <authorList>
            <person name="Cunning R."/>
            <person name="Bay R.A."/>
            <person name="Gillette P."/>
            <person name="Baker A.C."/>
            <person name="Traylor-Knowles N."/>
        </authorList>
    </citation>
    <scope>NUCLEOTIDE SEQUENCE [LARGE SCALE GENOMIC DNA]</scope>
    <source>
        <strain evidence="13">RSMAS</strain>
        <tissue evidence="13">Whole animal</tissue>
    </source>
</reference>
<keyword evidence="5" id="KW-0378">Hydrolase</keyword>
<evidence type="ECO:0000256" key="1">
    <source>
        <dbReference type="ARBA" id="ARBA00004370"/>
    </source>
</evidence>
<dbReference type="PROSITE" id="PS50835">
    <property type="entry name" value="IG_LIKE"/>
    <property type="match status" value="2"/>
</dbReference>
<dbReference type="SUPFAM" id="SSF52200">
    <property type="entry name" value="Toll/Interleukin receptor TIR domain"/>
    <property type="match status" value="1"/>
</dbReference>